<feature type="compositionally biased region" description="Basic and acidic residues" evidence="1">
    <location>
        <begin position="346"/>
        <end position="358"/>
    </location>
</feature>
<dbReference type="AlphaFoldDB" id="A0A7W6DRR7"/>
<accession>A0A7W6DRR7</accession>
<comment type="caution">
    <text evidence="2">The sequence shown here is derived from an EMBL/GenBank/DDBJ whole genome shotgun (WGS) entry which is preliminary data.</text>
</comment>
<evidence type="ECO:0000256" key="1">
    <source>
        <dbReference type="SAM" id="MobiDB-lite"/>
    </source>
</evidence>
<evidence type="ECO:0008006" key="4">
    <source>
        <dbReference type="Google" id="ProtNLM"/>
    </source>
</evidence>
<evidence type="ECO:0000313" key="3">
    <source>
        <dbReference type="Proteomes" id="UP000541426"/>
    </source>
</evidence>
<organism evidence="2 3">
    <name type="scientific">Sagittula marina</name>
    <dbReference type="NCBI Taxonomy" id="943940"/>
    <lineage>
        <taxon>Bacteria</taxon>
        <taxon>Pseudomonadati</taxon>
        <taxon>Pseudomonadota</taxon>
        <taxon>Alphaproteobacteria</taxon>
        <taxon>Rhodobacterales</taxon>
        <taxon>Roseobacteraceae</taxon>
        <taxon>Sagittula</taxon>
    </lineage>
</organism>
<dbReference type="EMBL" id="JACIEJ010000014">
    <property type="protein sequence ID" value="MBB3987996.1"/>
    <property type="molecule type" value="Genomic_DNA"/>
</dbReference>
<gene>
    <name evidence="2" type="ORF">GGQ68_004350</name>
</gene>
<name>A0A7W6DRR7_9RHOB</name>
<dbReference type="Pfam" id="PF13289">
    <property type="entry name" value="SIR2_2"/>
    <property type="match status" value="1"/>
</dbReference>
<feature type="region of interest" description="Disordered" evidence="1">
    <location>
        <begin position="337"/>
        <end position="358"/>
    </location>
</feature>
<sequence>MPDFVGLTRHVIKSFDPPAGSSIVTAFGPRIRDDYRPRDEDGPLAPLDQVFHLLNQEYGKQDVSTLVAERLTAEDLTKASREHSLIARISSDPEGRPQIVTTNFDRLFDQCAGVSEARIFEPPAFPDIELGMPIYGVTYLHGRIQSPEYPHHDYILSSADFGRAYLAEGWATKFVRALLDQYTVVLVGYQAEDPPVKYLLQGLNHDGLRDATNLYAFDRGQLEDIEVKWRDRGVTPIPYADHSHLWDTLEAWADRADDPRGWRNDVVDMARKGPRALSPHERGQVAHLVRSTPGARLFAKSENPPPAEWLNVFDATCRAAKKSKDYGEGAATFDPLDVYGLDDDPDRPPESGRRSARVHDHLLAWRRGDSNPSGGHSLAGRQPEGWEAIPSRLSHLLDWSAKHLNDPVFAWWAVRQHRLHPRHVKEIERRLRGNDELHPEARNTWNLILESLADKRGAAWDHGWFGLTAKIKKEGWTSGVLREVDKAVAPILASKLPYGLSEAKPPEDSWDDVTSGEVVRWEIKFPLRHGEEFDVPDKVLPEVFAIGERHLRLAADLHRDIGISYFTTPTCYPEREVVGDDRDDDEAAYFRWFSTLMERMSEQHPVLMKARVLAWDHQDSFFFRKLKLFALNDGRLFDADTSMSIVLEFSRGDFWDDDVRRELLFLIADRWEHMSGEHQVAIANRLLAGPEKMDHWTEEDYPGIRDEFAARYTRWIELQGCELIDYQSARLAKMIGKIESWSDGWATGLVSTHGVSVRSIKTDDDPGTLVSTPVNEVLDRAGAMGSRNYRASTDFRPFYGLVKTHPRKALAALSNASRQGNFPKEYWRPLIQKWPSEVSPRLSLVFLHRVARLPHAAMRELSQPLGDWVRENFEAIYVADKEMAWRVFDAITSGLVSDGGSAINSGRVETRIGGEVVHSSRRTYGHAINGPIGRATDGLINALNGLKLGENASIPVAFKTRIERLLAAPGEGSDHAVAILARQLRWLYHIDRDWVLERITPWFAYDHPASEPAWNAFLSAAAFPQVEIGQRLKPLLLDIFPRIYGWNWDRDLAKIAAQMIVELAVYRSDEPDGVSINEARNCIREMSDTTRKDVIFRLGRIGQRDDGGWASHVVPFIESTWPRERRFRTSEMVSSWVQMLDDTGDEFPLVLSSVLRFLVPVENESHWLYRFTREVGGEKPLTVQHPSAVLDMLDAIVPNDPSAAPFELAEILDLIEATDPSLARDRRYFRLIDLVERR</sequence>
<proteinExistence type="predicted"/>
<reference evidence="2 3" key="1">
    <citation type="submission" date="2020-08" db="EMBL/GenBank/DDBJ databases">
        <title>Genomic Encyclopedia of Type Strains, Phase IV (KMG-IV): sequencing the most valuable type-strain genomes for metagenomic binning, comparative biology and taxonomic classification.</title>
        <authorList>
            <person name="Goeker M."/>
        </authorList>
    </citation>
    <scope>NUCLEOTIDE SEQUENCE [LARGE SCALE GENOMIC DNA]</scope>
    <source>
        <strain evidence="2 3">DSM 102235</strain>
    </source>
</reference>
<protein>
    <recommendedName>
        <fullName evidence="4">SIR2-like domain-containing protein</fullName>
    </recommendedName>
</protein>
<evidence type="ECO:0000313" key="2">
    <source>
        <dbReference type="EMBL" id="MBB3987996.1"/>
    </source>
</evidence>
<dbReference type="Proteomes" id="UP000541426">
    <property type="component" value="Unassembled WGS sequence"/>
</dbReference>
<dbReference type="RefSeq" id="WP_344717057.1">
    <property type="nucleotide sequence ID" value="NZ_BAABBZ010000055.1"/>
</dbReference>
<keyword evidence="3" id="KW-1185">Reference proteome</keyword>